<dbReference type="GO" id="GO:0016020">
    <property type="term" value="C:membrane"/>
    <property type="evidence" value="ECO:0007669"/>
    <property type="project" value="TreeGrafter"/>
</dbReference>
<feature type="transmembrane region" description="Helical" evidence="1">
    <location>
        <begin position="204"/>
        <end position="223"/>
    </location>
</feature>
<feature type="transmembrane region" description="Helical" evidence="1">
    <location>
        <begin position="112"/>
        <end position="132"/>
    </location>
</feature>
<dbReference type="Gene3D" id="1.20.1250.20">
    <property type="entry name" value="MFS general substrate transporter like domains"/>
    <property type="match status" value="1"/>
</dbReference>
<evidence type="ECO:0000256" key="1">
    <source>
        <dbReference type="SAM" id="Phobius"/>
    </source>
</evidence>
<keyword evidence="1" id="KW-0472">Membrane</keyword>
<name>A0A0M3JWR3_ANISI</name>
<dbReference type="PANTHER" id="PTHR45757">
    <property type="entry name" value="PROTEIN CBG23364-RELATED"/>
    <property type="match status" value="1"/>
</dbReference>
<accession>A0A0M3JWR3</accession>
<evidence type="ECO:0000313" key="4">
    <source>
        <dbReference type="WBParaSite" id="ASIM_0001274101-mRNA-1"/>
    </source>
</evidence>
<sequence length="372" mass="42035">MRMLGRIRRDENANNANELTTTIDFDVNETTTQQIVDEVLRNEPDSIENAQSPFTTVSDMQSFEKNQKIAGIMGSSLEKKIALALLWISPGIGTFLGTLPSIWFLRAIGERYLFAGSLFLSAVATSLMAFMLDDEWNQLAIAALRFVQGVAFSSAFPIMGSVSANWGTLKEQFLLLACSIFFIESTPALSWPICARFIEYDYKLPYFIHSTATFIFAFIWAVFYRNRPQYHPWVNGLELNKIVSGKVGAFNNRALEDQPFHVLLKSVPVWAIWMASFGFFIISTLLSQFLPTYFSIGHDILSSPTEWRPTVLVCAALLLICATIFGFLADVKAEKWAKQSWDPSAARRMINAEQIDYHYDECGIIEMRSLSQ</sequence>
<proteinExistence type="predicted"/>
<reference evidence="4" key="1">
    <citation type="submission" date="2017-02" db="UniProtKB">
        <authorList>
            <consortium name="WormBaseParasite"/>
        </authorList>
    </citation>
    <scope>IDENTIFICATION</scope>
</reference>
<protein>
    <submittedName>
        <fullName evidence="4">Sialin (inferred by orthology to a human protein)</fullName>
    </submittedName>
</protein>
<feature type="transmembrane region" description="Helical" evidence="1">
    <location>
        <begin position="138"/>
        <end position="161"/>
    </location>
</feature>
<gene>
    <name evidence="2" type="ORF">ASIM_LOCUS12207</name>
</gene>
<dbReference type="Pfam" id="PF07690">
    <property type="entry name" value="MFS_1"/>
    <property type="match status" value="1"/>
</dbReference>
<dbReference type="InterPro" id="IPR036259">
    <property type="entry name" value="MFS_trans_sf"/>
</dbReference>
<feature type="transmembrane region" description="Helical" evidence="1">
    <location>
        <begin position="81"/>
        <end position="105"/>
    </location>
</feature>
<organism evidence="4">
    <name type="scientific">Anisakis simplex</name>
    <name type="common">Herring worm</name>
    <dbReference type="NCBI Taxonomy" id="6269"/>
    <lineage>
        <taxon>Eukaryota</taxon>
        <taxon>Metazoa</taxon>
        <taxon>Ecdysozoa</taxon>
        <taxon>Nematoda</taxon>
        <taxon>Chromadorea</taxon>
        <taxon>Rhabditida</taxon>
        <taxon>Spirurina</taxon>
        <taxon>Ascaridomorpha</taxon>
        <taxon>Ascaridoidea</taxon>
        <taxon>Anisakidae</taxon>
        <taxon>Anisakis</taxon>
        <taxon>Anisakis simplex complex</taxon>
    </lineage>
</organism>
<evidence type="ECO:0000313" key="2">
    <source>
        <dbReference type="EMBL" id="VDK46822.1"/>
    </source>
</evidence>
<dbReference type="PANTHER" id="PTHR45757:SF7">
    <property type="entry name" value="MFS DOMAIN-CONTAINING PROTEIN"/>
    <property type="match status" value="1"/>
</dbReference>
<evidence type="ECO:0000313" key="3">
    <source>
        <dbReference type="Proteomes" id="UP000267096"/>
    </source>
</evidence>
<dbReference type="Proteomes" id="UP000267096">
    <property type="component" value="Unassembled WGS sequence"/>
</dbReference>
<dbReference type="GO" id="GO:0022857">
    <property type="term" value="F:transmembrane transporter activity"/>
    <property type="evidence" value="ECO:0007669"/>
    <property type="project" value="InterPro"/>
</dbReference>
<keyword evidence="1" id="KW-1133">Transmembrane helix</keyword>
<feature type="transmembrane region" description="Helical" evidence="1">
    <location>
        <begin position="173"/>
        <end position="198"/>
    </location>
</feature>
<dbReference type="WBParaSite" id="ASIM_0001274101-mRNA-1">
    <property type="protein sequence ID" value="ASIM_0001274101-mRNA-1"/>
    <property type="gene ID" value="ASIM_0001274101"/>
</dbReference>
<dbReference type="CDD" id="cd06174">
    <property type="entry name" value="MFS"/>
    <property type="match status" value="1"/>
</dbReference>
<feature type="transmembrane region" description="Helical" evidence="1">
    <location>
        <begin position="310"/>
        <end position="329"/>
    </location>
</feature>
<keyword evidence="1" id="KW-0812">Transmembrane</keyword>
<dbReference type="EMBL" id="UYRR01031151">
    <property type="protein sequence ID" value="VDK46822.1"/>
    <property type="molecule type" value="Genomic_DNA"/>
</dbReference>
<dbReference type="AlphaFoldDB" id="A0A0M3JWR3"/>
<dbReference type="InterPro" id="IPR011701">
    <property type="entry name" value="MFS"/>
</dbReference>
<feature type="transmembrane region" description="Helical" evidence="1">
    <location>
        <begin position="270"/>
        <end position="290"/>
    </location>
</feature>
<keyword evidence="3" id="KW-1185">Reference proteome</keyword>
<reference evidence="2 3" key="2">
    <citation type="submission" date="2018-11" db="EMBL/GenBank/DDBJ databases">
        <authorList>
            <consortium name="Pathogen Informatics"/>
        </authorList>
    </citation>
    <scope>NUCLEOTIDE SEQUENCE [LARGE SCALE GENOMIC DNA]</scope>
</reference>
<dbReference type="SUPFAM" id="SSF103473">
    <property type="entry name" value="MFS general substrate transporter"/>
    <property type="match status" value="1"/>
</dbReference>
<dbReference type="OrthoDB" id="5861407at2759"/>